<evidence type="ECO:0000256" key="1">
    <source>
        <dbReference type="ARBA" id="ARBA00011073"/>
    </source>
</evidence>
<evidence type="ECO:0000313" key="16">
    <source>
        <dbReference type="Proteomes" id="UP000595564"/>
    </source>
</evidence>
<dbReference type="InterPro" id="IPR023827">
    <property type="entry name" value="Peptidase_S8_Asp-AS"/>
</dbReference>
<evidence type="ECO:0000256" key="11">
    <source>
        <dbReference type="SAM" id="SignalP"/>
    </source>
</evidence>
<proteinExistence type="inferred from homology"/>
<dbReference type="InterPro" id="IPR046450">
    <property type="entry name" value="PA_dom_sf"/>
</dbReference>
<dbReference type="Gene3D" id="3.40.50.200">
    <property type="entry name" value="Peptidase S8/S53 domain"/>
    <property type="match status" value="2"/>
</dbReference>
<evidence type="ECO:0000256" key="10">
    <source>
        <dbReference type="RuleBase" id="RU003355"/>
    </source>
</evidence>
<keyword evidence="7 9" id="KW-0720">Serine protease</keyword>
<dbReference type="InterPro" id="IPR050131">
    <property type="entry name" value="Peptidase_S8_subtilisin-like"/>
</dbReference>
<evidence type="ECO:0000256" key="6">
    <source>
        <dbReference type="ARBA" id="ARBA00022801"/>
    </source>
</evidence>
<dbReference type="SUPFAM" id="SSF52743">
    <property type="entry name" value="Subtilisin-like"/>
    <property type="match status" value="1"/>
</dbReference>
<dbReference type="Gene3D" id="3.30.70.80">
    <property type="entry name" value="Peptidase S8 propeptide/proteinase inhibitor I9"/>
    <property type="match status" value="1"/>
</dbReference>
<feature type="active site" description="Charge relay system" evidence="8 9">
    <location>
        <position position="146"/>
    </location>
</feature>
<dbReference type="InterPro" id="IPR015500">
    <property type="entry name" value="Peptidase_S8_subtilisin-rel"/>
</dbReference>
<dbReference type="KEGG" id="thyd:TTHT_0819"/>
<evidence type="ECO:0000259" key="12">
    <source>
        <dbReference type="Pfam" id="PF00082"/>
    </source>
</evidence>
<dbReference type="InterPro" id="IPR022398">
    <property type="entry name" value="Peptidase_S8_His-AS"/>
</dbReference>
<dbReference type="SUPFAM" id="SSF52025">
    <property type="entry name" value="PA domain"/>
    <property type="match status" value="1"/>
</dbReference>
<evidence type="ECO:0000259" key="14">
    <source>
        <dbReference type="Pfam" id="PF05922"/>
    </source>
</evidence>
<name>A0A7R6SY47_9BACT</name>
<dbReference type="PRINTS" id="PR00723">
    <property type="entry name" value="SUBTILISIN"/>
</dbReference>
<evidence type="ECO:0000313" key="15">
    <source>
        <dbReference type="EMBL" id="BBB32384.1"/>
    </source>
</evidence>
<keyword evidence="5 11" id="KW-0732">Signal</keyword>
<evidence type="ECO:0000256" key="8">
    <source>
        <dbReference type="PIRSR" id="PIRSR615500-1"/>
    </source>
</evidence>
<evidence type="ECO:0000256" key="9">
    <source>
        <dbReference type="PROSITE-ProRule" id="PRU01240"/>
    </source>
</evidence>
<feature type="active site" description="Charge relay system" evidence="8 9">
    <location>
        <position position="200"/>
    </location>
</feature>
<dbReference type="Gene3D" id="3.50.30.30">
    <property type="match status" value="1"/>
</dbReference>
<reference evidence="15 16" key="1">
    <citation type="journal article" date="2012" name="Extremophiles">
        <title>Thermotomaculum hydrothermale gen. nov., sp. nov., a novel heterotrophic thermophile within the phylum Acidobacteria from a deep-sea hydrothermal vent chimney in the Southern Okinawa Trough.</title>
        <authorList>
            <person name="Izumi H."/>
            <person name="Nunoura T."/>
            <person name="Miyazaki M."/>
            <person name="Mino S."/>
            <person name="Toki T."/>
            <person name="Takai K."/>
            <person name="Sako Y."/>
            <person name="Sawabe T."/>
            <person name="Nakagawa S."/>
        </authorList>
    </citation>
    <scope>NUCLEOTIDE SEQUENCE [LARGE SCALE GENOMIC DNA]</scope>
    <source>
        <strain evidence="15 16">AC55</strain>
    </source>
</reference>
<dbReference type="InterPro" id="IPR000209">
    <property type="entry name" value="Peptidase_S8/S53_dom"/>
</dbReference>
<dbReference type="Gene3D" id="2.60.40.10">
    <property type="entry name" value="Immunoglobulins"/>
    <property type="match status" value="1"/>
</dbReference>
<dbReference type="InterPro" id="IPR023828">
    <property type="entry name" value="Peptidase_S8_Ser-AS"/>
</dbReference>
<evidence type="ECO:0000256" key="4">
    <source>
        <dbReference type="ARBA" id="ARBA00022670"/>
    </source>
</evidence>
<feature type="signal peptide" evidence="11">
    <location>
        <begin position="1"/>
        <end position="19"/>
    </location>
</feature>
<keyword evidence="3" id="KW-0964">Secreted</keyword>
<dbReference type="InterPro" id="IPR003137">
    <property type="entry name" value="PA_domain"/>
</dbReference>
<dbReference type="PROSITE" id="PS00136">
    <property type="entry name" value="SUBTILASE_ASP"/>
    <property type="match status" value="1"/>
</dbReference>
<feature type="domain" description="PA" evidence="13">
    <location>
        <begin position="412"/>
        <end position="499"/>
    </location>
</feature>
<evidence type="ECO:0008006" key="17">
    <source>
        <dbReference type="Google" id="ProtNLM"/>
    </source>
</evidence>
<dbReference type="Pfam" id="PF00082">
    <property type="entry name" value="Peptidase_S8"/>
    <property type="match status" value="1"/>
</dbReference>
<protein>
    <recommendedName>
        <fullName evidence="17">Peptidase S8 and S53 subtilisin kexin sedolisin</fullName>
    </recommendedName>
</protein>
<feature type="domain" description="Inhibitor I9" evidence="14">
    <location>
        <begin position="22"/>
        <end position="111"/>
    </location>
</feature>
<evidence type="ECO:0000256" key="7">
    <source>
        <dbReference type="ARBA" id="ARBA00022825"/>
    </source>
</evidence>
<dbReference type="PROSITE" id="PS00138">
    <property type="entry name" value="SUBTILASE_SER"/>
    <property type="match status" value="1"/>
</dbReference>
<dbReference type="InterPro" id="IPR036852">
    <property type="entry name" value="Peptidase_S8/S53_dom_sf"/>
</dbReference>
<feature type="active site" description="Charge relay system" evidence="8 9">
    <location>
        <position position="580"/>
    </location>
</feature>
<evidence type="ECO:0000256" key="3">
    <source>
        <dbReference type="ARBA" id="ARBA00022525"/>
    </source>
</evidence>
<dbReference type="PROSITE" id="PS00137">
    <property type="entry name" value="SUBTILASE_HIS"/>
    <property type="match status" value="1"/>
</dbReference>
<dbReference type="Proteomes" id="UP000595564">
    <property type="component" value="Chromosome"/>
</dbReference>
<dbReference type="GO" id="GO:0006508">
    <property type="term" value="P:proteolysis"/>
    <property type="evidence" value="ECO:0007669"/>
    <property type="project" value="UniProtKB-KW"/>
</dbReference>
<dbReference type="InterPro" id="IPR013783">
    <property type="entry name" value="Ig-like_fold"/>
</dbReference>
<evidence type="ECO:0000259" key="13">
    <source>
        <dbReference type="Pfam" id="PF02225"/>
    </source>
</evidence>
<dbReference type="Pfam" id="PF05922">
    <property type="entry name" value="Inhibitor_I9"/>
    <property type="match status" value="1"/>
</dbReference>
<dbReference type="PROSITE" id="PS51892">
    <property type="entry name" value="SUBTILASE"/>
    <property type="match status" value="1"/>
</dbReference>
<dbReference type="GO" id="GO:0004252">
    <property type="term" value="F:serine-type endopeptidase activity"/>
    <property type="evidence" value="ECO:0007669"/>
    <property type="project" value="UniProtKB-UniRule"/>
</dbReference>
<gene>
    <name evidence="15" type="ORF">TTHT_0819</name>
</gene>
<dbReference type="RefSeq" id="WP_201328729.1">
    <property type="nucleotide sequence ID" value="NZ_AP017470.1"/>
</dbReference>
<feature type="domain" description="Peptidase S8/S53" evidence="12">
    <location>
        <begin position="137"/>
        <end position="617"/>
    </location>
</feature>
<comment type="similarity">
    <text evidence="1 9 10">Belongs to the peptidase S8 family.</text>
</comment>
<keyword evidence="4 9" id="KW-0645">Protease</keyword>
<organism evidence="15 16">
    <name type="scientific">Thermotomaculum hydrothermale</name>
    <dbReference type="NCBI Taxonomy" id="981385"/>
    <lineage>
        <taxon>Bacteria</taxon>
        <taxon>Pseudomonadati</taxon>
        <taxon>Acidobacteriota</taxon>
        <taxon>Holophagae</taxon>
        <taxon>Thermotomaculales</taxon>
        <taxon>Thermotomaculaceae</taxon>
        <taxon>Thermotomaculum</taxon>
    </lineage>
</organism>
<accession>A0A7R6SY47</accession>
<feature type="chain" id="PRO_5032317176" description="Peptidase S8 and S53 subtilisin kexin sedolisin" evidence="11">
    <location>
        <begin position="20"/>
        <end position="1304"/>
    </location>
</feature>
<dbReference type="Pfam" id="PF02225">
    <property type="entry name" value="PA"/>
    <property type="match status" value="1"/>
</dbReference>
<evidence type="ECO:0000256" key="5">
    <source>
        <dbReference type="ARBA" id="ARBA00022729"/>
    </source>
</evidence>
<dbReference type="InterPro" id="IPR010259">
    <property type="entry name" value="S8pro/Inhibitor_I9"/>
</dbReference>
<keyword evidence="2" id="KW-0134">Cell wall</keyword>
<dbReference type="PANTHER" id="PTHR43806">
    <property type="entry name" value="PEPTIDASE S8"/>
    <property type="match status" value="1"/>
</dbReference>
<keyword evidence="16" id="KW-1185">Reference proteome</keyword>
<dbReference type="InterPro" id="IPR037045">
    <property type="entry name" value="S8pro/Inhibitor_I9_sf"/>
</dbReference>
<dbReference type="EMBL" id="AP017470">
    <property type="protein sequence ID" value="BBB32384.1"/>
    <property type="molecule type" value="Genomic_DNA"/>
</dbReference>
<evidence type="ECO:0000256" key="2">
    <source>
        <dbReference type="ARBA" id="ARBA00022512"/>
    </source>
</evidence>
<keyword evidence="6 9" id="KW-0378">Hydrolase</keyword>
<sequence>MKKFVSLLVLLFAVGNLMAADRYIVVLDKQPVIKVAKRAVKTKAAKMYRQEVLEQQKDFINFVEKNLKGKTFGSIQTVLNAVFVEIDANKVEKLKEFPGVKYIQKDKIYKLELDGANRVCDNVAVYRRLGMSNLDIGKGVKIAILDTGIDISNPMFNDEGFEYPEGFNPGDDNEQDYTNNKVIVAKNFGSDQNASDQYGHGTACAGCAAGRYVEVQDGLFLYKLLGAAPGAYLGNYKVFTMGPQGPSAYQSSILNGIDAAVNDGMDIISMSLGGDISGSASDDAEVQAIENAIDAGVVCLVAAGNEGDNFEDLISKYCGNDPTCDEWRNHLDEFSLVPMSVAAPGNAPDAITVGAVDNERNYSAVRHATFYIDDEPISELSDIQYGVDTQVGANLTEFSKTEVVDLADYTTDDEACNPLDGIDLSGKAVLVKRGDCYFCQKIKHCQDAGAAAVIVYNSYPDDDPDHGGIINMDVGPSQNCPYALNIPGFFIKNSDGVALKQVLASSTSPVYFSIWVETEYQKVASGYKTWFSSTGPTKNDYFLKPDVAAPGQRIMAPTQDDNNSSDMYSATGFAETQGTSFSTPYTAGIAAAFKSLFPDLSPAEIKGVLCTATGFGYDLYQSKNGINNIFYTNGYATPAFLGGGIVNMENAVNAKLTLMPSNISFGNVDTSSVSSISKTFTVKNITNSTISFIPSLLNICANDRVNASISPTTKQTLNPGESVDITLTAHYTDPAATHLMGFVVLTDNYGNEYKLPFYGRFVSSDVLNHGDTEDEDGDGINHGTELGAWSDVYLTDTDNDGMSDADEINGIDVNGKTIHYNPANATSVYYDPFADTELTVETYVPVFNNDYDEDEFTQCTLYLSNPNSESVYLRVLPLAPDGTITTTVRKLKLEPHGWKGVKIDKGMFPVGGGWILVKSSNTVKAVMNFETLEFNRKKPGKEANYYIENSAAIAGTDRLYSKVYVPHIAEQTEQWDTFVSVANPGSASIAPKFVVPGSTPVDLGSVGKLGLYAAEDVYSDVFNENFPYSPDDKAHWWATIDGNGSQFVAMEAFSQLRFEDMSDPTPLMDQVGALLLTDDASTTVIIPHVDTHWLWWTGVVINNVNDADVNVTMTPYDSNGNALTPVTFTLAANSKAVNLVQGFWTSNNAQYPEDTAWIKITADQPITGYELFGIDPTKGSNNNGEDALAGVRPIMNPSNSIAFPYVFTQTSSEWCGIVVINANEETANLTIEAYNALGEKVGELNENLGANQKWVGVVSSDLIPGLTDDVRWIKVTSNVPVGGFALFGDLDRYYMSGYKAVDVE</sequence>
<dbReference type="PANTHER" id="PTHR43806:SF11">
    <property type="entry name" value="CEREVISIN-RELATED"/>
    <property type="match status" value="1"/>
</dbReference>